<dbReference type="InterPro" id="IPR036287">
    <property type="entry name" value="Rv1873-like_sf"/>
</dbReference>
<proteinExistence type="predicted"/>
<evidence type="ECO:0000313" key="2">
    <source>
        <dbReference type="EMBL" id="KAB2680270.1"/>
    </source>
</evidence>
<evidence type="ECO:0000313" key="3">
    <source>
        <dbReference type="Proteomes" id="UP000481643"/>
    </source>
</evidence>
<gene>
    <name evidence="2" type="ORF">F9L08_21450</name>
</gene>
<dbReference type="SUPFAM" id="SSF140736">
    <property type="entry name" value="Rv1873-like"/>
    <property type="match status" value="1"/>
</dbReference>
<protein>
    <submittedName>
        <fullName evidence="2">DUF1810 domain-containing protein</fullName>
    </submittedName>
</protein>
<dbReference type="AlphaFoldDB" id="A0A6L3YEG7"/>
<reference evidence="2 3" key="1">
    <citation type="submission" date="2019-09" db="EMBL/GenBank/DDBJ databases">
        <title>Taxonomic organization of the family Brucellaceae based on a phylogenomic approach.</title>
        <authorList>
            <person name="Leclercq S."/>
            <person name="Cloeckaert A."/>
            <person name="Zygmunt M.S."/>
        </authorList>
    </citation>
    <scope>NUCLEOTIDE SEQUENCE [LARGE SCALE GENOMIC DNA]</scope>
    <source>
        <strain evidence="2 3">WS1830</strain>
    </source>
</reference>
<name>A0A6L3YEG7_9HYPH</name>
<comment type="caution">
    <text evidence="2">The sequence shown here is derived from an EMBL/GenBank/DDBJ whole genome shotgun (WGS) entry which is preliminary data.</text>
</comment>
<dbReference type="Proteomes" id="UP000481643">
    <property type="component" value="Unassembled WGS sequence"/>
</dbReference>
<feature type="region of interest" description="Disordered" evidence="1">
    <location>
        <begin position="68"/>
        <end position="106"/>
    </location>
</feature>
<dbReference type="Gene3D" id="1.25.40.380">
    <property type="entry name" value="Protein of unknown function DUF1810"/>
    <property type="match status" value="1"/>
</dbReference>
<dbReference type="InterPro" id="IPR014937">
    <property type="entry name" value="DUF1810"/>
</dbReference>
<evidence type="ECO:0000256" key="1">
    <source>
        <dbReference type="SAM" id="MobiDB-lite"/>
    </source>
</evidence>
<dbReference type="EMBL" id="WBVX01000028">
    <property type="protein sequence ID" value="KAB2680270.1"/>
    <property type="molecule type" value="Genomic_DNA"/>
</dbReference>
<organism evidence="2 3">
    <name type="scientific">Brucella tritici</name>
    <dbReference type="NCBI Taxonomy" id="94626"/>
    <lineage>
        <taxon>Bacteria</taxon>
        <taxon>Pseudomonadati</taxon>
        <taxon>Pseudomonadota</taxon>
        <taxon>Alphaproteobacteria</taxon>
        <taxon>Hyphomicrobiales</taxon>
        <taxon>Brucellaceae</taxon>
        <taxon>Brucella/Ochrobactrum group</taxon>
        <taxon>Brucella</taxon>
    </lineage>
</organism>
<dbReference type="Pfam" id="PF08837">
    <property type="entry name" value="DUF1810"/>
    <property type="match status" value="1"/>
</dbReference>
<sequence length="207" mass="22580">MIVWGTKLDRRPKLSRLFSISRPIEEIVEHFGVNLSSVASVPSETVEGTPGLIVLPIWRPSLFACPATPSHSTRKNVDRKSSRLSRAGVQRHGRAPIPPKHEDAGALRRSPTANFYGISSIAEACYYLRHPVLANRLARAVDAVLGVAGRSAHEIFGSPDDLKFRSSMTPFSKAAGEEGERFRLALERFFAGEPDPVTPELLGGGID</sequence>
<accession>A0A6L3YEG7</accession>